<protein>
    <submittedName>
        <fullName evidence="6">Tetratricopeptide repeat protein</fullName>
    </submittedName>
</protein>
<dbReference type="SUPFAM" id="SSF48452">
    <property type="entry name" value="TPR-like"/>
    <property type="match status" value="2"/>
</dbReference>
<dbReference type="PANTHER" id="PTHR34220">
    <property type="entry name" value="SENSOR HISTIDINE KINASE YPDA"/>
    <property type="match status" value="1"/>
</dbReference>
<keyword evidence="3" id="KW-0812">Transmembrane</keyword>
<evidence type="ECO:0000259" key="5">
    <source>
        <dbReference type="Pfam" id="PF06580"/>
    </source>
</evidence>
<dbReference type="Gene3D" id="3.30.565.10">
    <property type="entry name" value="Histidine kinase-like ATPase, C-terminal domain"/>
    <property type="match status" value="1"/>
</dbReference>
<feature type="repeat" description="TPR" evidence="1">
    <location>
        <begin position="374"/>
        <end position="407"/>
    </location>
</feature>
<evidence type="ECO:0000313" key="7">
    <source>
        <dbReference type="Proteomes" id="UP001497416"/>
    </source>
</evidence>
<reference evidence="6 7" key="1">
    <citation type="submission" date="2024-05" db="EMBL/GenBank/DDBJ databases">
        <authorList>
            <person name="Duchaud E."/>
        </authorList>
    </citation>
    <scope>NUCLEOTIDE SEQUENCE [LARGE SCALE GENOMIC DNA]</scope>
    <source>
        <strain evidence="6">Ena-SAMPLE-TAB-13-05-2024-13:56:06:370-140302</strain>
    </source>
</reference>
<feature type="domain" description="Signal transduction histidine kinase internal region" evidence="5">
    <location>
        <begin position="540"/>
        <end position="618"/>
    </location>
</feature>
<dbReference type="EMBL" id="CAXIXY010000003">
    <property type="protein sequence ID" value="CAL2076568.1"/>
    <property type="molecule type" value="Genomic_DNA"/>
</dbReference>
<keyword evidence="1" id="KW-0802">TPR repeat</keyword>
<gene>
    <name evidence="6" type="ORF">T190607A01A_10381</name>
</gene>
<accession>A0ABM9NRU9</accession>
<evidence type="ECO:0000256" key="1">
    <source>
        <dbReference type="PROSITE-ProRule" id="PRU00339"/>
    </source>
</evidence>
<name>A0ABM9NRU9_9FLAO</name>
<evidence type="ECO:0000313" key="6">
    <source>
        <dbReference type="EMBL" id="CAL2076568.1"/>
    </source>
</evidence>
<comment type="caution">
    <text evidence="6">The sequence shown here is derived from an EMBL/GenBank/DDBJ whole genome shotgun (WGS) entry which is preliminary data.</text>
</comment>
<keyword evidence="4" id="KW-0732">Signal</keyword>
<keyword evidence="2" id="KW-0175">Coiled coil</keyword>
<keyword evidence="3" id="KW-1133">Transmembrane helix</keyword>
<feature type="transmembrane region" description="Helical" evidence="3">
    <location>
        <begin position="505"/>
        <end position="523"/>
    </location>
</feature>
<dbReference type="InterPro" id="IPR036890">
    <property type="entry name" value="HATPase_C_sf"/>
</dbReference>
<evidence type="ECO:0000256" key="4">
    <source>
        <dbReference type="SAM" id="SignalP"/>
    </source>
</evidence>
<proteinExistence type="predicted"/>
<dbReference type="InterPro" id="IPR010559">
    <property type="entry name" value="Sig_transdc_His_kin_internal"/>
</dbReference>
<dbReference type="InterPro" id="IPR050640">
    <property type="entry name" value="Bact_2-comp_sensor_kinase"/>
</dbReference>
<evidence type="ECO:0000256" key="3">
    <source>
        <dbReference type="SAM" id="Phobius"/>
    </source>
</evidence>
<keyword evidence="3" id="KW-0472">Membrane</keyword>
<dbReference type="InterPro" id="IPR011990">
    <property type="entry name" value="TPR-like_helical_dom_sf"/>
</dbReference>
<feature type="chain" id="PRO_5045310661" evidence="4">
    <location>
        <begin position="21"/>
        <end position="743"/>
    </location>
</feature>
<evidence type="ECO:0000256" key="2">
    <source>
        <dbReference type="SAM" id="Coils"/>
    </source>
</evidence>
<dbReference type="Pfam" id="PF06580">
    <property type="entry name" value="His_kinase"/>
    <property type="match status" value="1"/>
</dbReference>
<organism evidence="6 7">
    <name type="scientific">Tenacibaculum platacis</name>
    <dbReference type="NCBI Taxonomy" id="3137852"/>
    <lineage>
        <taxon>Bacteria</taxon>
        <taxon>Pseudomonadati</taxon>
        <taxon>Bacteroidota</taxon>
        <taxon>Flavobacteriia</taxon>
        <taxon>Flavobacteriales</taxon>
        <taxon>Flavobacteriaceae</taxon>
        <taxon>Tenacibaculum</taxon>
    </lineage>
</organism>
<dbReference type="SMART" id="SM00028">
    <property type="entry name" value="TPR"/>
    <property type="match status" value="4"/>
</dbReference>
<dbReference type="SUPFAM" id="SSF55874">
    <property type="entry name" value="ATPase domain of HSP90 chaperone/DNA topoisomerase II/histidine kinase"/>
    <property type="match status" value="1"/>
</dbReference>
<dbReference type="InterPro" id="IPR019734">
    <property type="entry name" value="TPR_rpt"/>
</dbReference>
<dbReference type="PROSITE" id="PS50005">
    <property type="entry name" value="TPR"/>
    <property type="match status" value="2"/>
</dbReference>
<dbReference type="Gene3D" id="1.25.40.10">
    <property type="entry name" value="Tetratricopeptide repeat domain"/>
    <property type="match status" value="3"/>
</dbReference>
<feature type="coiled-coil region" evidence="2">
    <location>
        <begin position="246"/>
        <end position="309"/>
    </location>
</feature>
<dbReference type="Proteomes" id="UP001497416">
    <property type="component" value="Unassembled WGS sequence"/>
</dbReference>
<keyword evidence="7" id="KW-1185">Reference proteome</keyword>
<dbReference type="PANTHER" id="PTHR34220:SF7">
    <property type="entry name" value="SENSOR HISTIDINE KINASE YPDA"/>
    <property type="match status" value="1"/>
</dbReference>
<dbReference type="Pfam" id="PF13181">
    <property type="entry name" value="TPR_8"/>
    <property type="match status" value="2"/>
</dbReference>
<feature type="repeat" description="TPR" evidence="1">
    <location>
        <begin position="233"/>
        <end position="266"/>
    </location>
</feature>
<sequence length="743" mass="86748">MQYKKYIFIFLFLSFLVSRAQSEPKAEPYWSNTKVMDLKVKVYDEINKRFIEDAEISVNSFITSKSDSQGIYRVKGRVHDELVVRHPDFATVYHVIDSDKDIKVVIKKISKTKNSFFASAKKRESNYSQLIDSAKFYQYKDIDKSLSFIENLLESEQSKQRHANTYKVLADIYLHWKQYDIAISNYRISLRINEKVETLLQLAKAQYLAKEYDDSEETYNDLKTKSLSSYERVQVFQGLADVFLSKKEFEKAKNNYEKGLEIAEEKSIKEEIPDLNAKIANIYAKEGNLSKANTAINKTLEQASELDEEPSLKVQQEVADFYNETEQYDNEIKLRKEILENVDKNARNNVKRKRESIKTEEDEIEEPKDSLTSQKMNYKIGNAYVLKENYDEAINYLEKSIKEADKKEDFEVKKHATRKLSEVYATVGSYVKALRTYRDFVEVVDTLYLKKEQEIYQIQRLSKKIAENQSRIAILEKDKELSESKLSVAYKDKELTVERNIRQQIIIYSLLLGLVLMSLLSYYSHRANQKQKLANNLLALKSMRSQMNPHFIFNALNSVNSFIAVNDERNANRYLSEFSVLMRSVLENSDEDFIPFTKEIELLELYVKLEHNRFQDKFEYKIDVDESIDLDDYKIPPMLLQPYIENAIWHGLRYKKEKGNLSISIQNETADSIKIVIQDNGIGRKKSMEMKTKNQLKQKSKGMSTIKNRIAILNDMYQDKVAVQISDVLEDGSGTKVEVTLKK</sequence>
<feature type="signal peptide" evidence="4">
    <location>
        <begin position="1"/>
        <end position="20"/>
    </location>
</feature>